<keyword evidence="1" id="KW-0175">Coiled coil</keyword>
<evidence type="ECO:0000313" key="4">
    <source>
        <dbReference type="Proteomes" id="UP000786183"/>
    </source>
</evidence>
<reference evidence="3 4" key="1">
    <citation type="submission" date="2020-07" db="EMBL/GenBank/DDBJ databases">
        <title>Transfer of Campylobacter canadensis to the novel genus Avispirillum gen. nov., that also includes two novel species recovered from migratory waterfowl: Avispirillum anseris sp. nov. and Avispirillum brantae sp. nov.</title>
        <authorList>
            <person name="Miller W.G."/>
            <person name="Chapman M.H."/>
            <person name="Yee E."/>
            <person name="Inglis G.D."/>
        </authorList>
    </citation>
    <scope>NUCLEOTIDE SEQUENCE [LARGE SCALE GENOMIC DNA]</scope>
    <source>
        <strain evidence="3 4">L283</strain>
    </source>
</reference>
<dbReference type="RefSeq" id="WP_172233432.1">
    <property type="nucleotide sequence ID" value="NZ_CP035946.1"/>
</dbReference>
<protein>
    <submittedName>
        <fullName evidence="3">Helix-turn-helix domain-containing protein</fullName>
    </submittedName>
</protein>
<dbReference type="EMBL" id="JACGBB010000004">
    <property type="protein sequence ID" value="MBZ7987099.1"/>
    <property type="molecule type" value="Genomic_DNA"/>
</dbReference>
<organism evidence="3 4">
    <name type="scientific">Campylobacter canadensis</name>
    <dbReference type="NCBI Taxonomy" id="449520"/>
    <lineage>
        <taxon>Bacteria</taxon>
        <taxon>Pseudomonadati</taxon>
        <taxon>Campylobacterota</taxon>
        <taxon>Epsilonproteobacteria</taxon>
        <taxon>Campylobacterales</taxon>
        <taxon>Campylobacteraceae</taxon>
        <taxon>Campylobacter</taxon>
    </lineage>
</organism>
<name>A0ABS7WT30_9BACT</name>
<accession>A0ABS7WT30</accession>
<keyword evidence="2" id="KW-0812">Transmembrane</keyword>
<keyword evidence="2" id="KW-1133">Transmembrane helix</keyword>
<evidence type="ECO:0000256" key="1">
    <source>
        <dbReference type="SAM" id="Coils"/>
    </source>
</evidence>
<dbReference type="Proteomes" id="UP000786183">
    <property type="component" value="Unassembled WGS sequence"/>
</dbReference>
<sequence>MTIDMIIYFIFMVLIAVLFLYLRLINKDYEDKIEGICKTLDNNLKNIHNLKKELESLNTNIKLLQNNSKNKFDDDMIKNCEYLIHSIIDERLNDIDYSLNGVYKAVSDVEKNQVETNDTINQIRNSYSSLKVDEEEDKILAYKLHQEGKSIEEIAKILRKSPQVINIILKTI</sequence>
<keyword evidence="2" id="KW-0472">Membrane</keyword>
<feature type="coiled-coil region" evidence="1">
    <location>
        <begin position="37"/>
        <end position="67"/>
    </location>
</feature>
<feature type="transmembrane region" description="Helical" evidence="2">
    <location>
        <begin position="6"/>
        <end position="24"/>
    </location>
</feature>
<gene>
    <name evidence="3" type="ORF">AVCANL283_03055</name>
</gene>
<keyword evidence="4" id="KW-1185">Reference proteome</keyword>
<comment type="caution">
    <text evidence="3">The sequence shown here is derived from an EMBL/GenBank/DDBJ whole genome shotgun (WGS) entry which is preliminary data.</text>
</comment>
<evidence type="ECO:0000313" key="3">
    <source>
        <dbReference type="EMBL" id="MBZ7987099.1"/>
    </source>
</evidence>
<proteinExistence type="predicted"/>
<evidence type="ECO:0000256" key="2">
    <source>
        <dbReference type="SAM" id="Phobius"/>
    </source>
</evidence>